<dbReference type="RefSeq" id="XP_035692039.1">
    <property type="nucleotide sequence ID" value="XM_035836146.1"/>
</dbReference>
<accession>A0A9J7M030</accession>
<dbReference type="Proteomes" id="UP000001554">
    <property type="component" value="Chromosome 1"/>
</dbReference>
<dbReference type="RefSeq" id="XP_035692079.1">
    <property type="nucleotide sequence ID" value="XM_035836186.1"/>
</dbReference>
<dbReference type="RefSeq" id="XP_035692055.1">
    <property type="nucleotide sequence ID" value="XM_035836162.1"/>
</dbReference>
<keyword evidence="1" id="KW-0175">Coiled coil</keyword>
<evidence type="ECO:0000313" key="8">
    <source>
        <dbReference type="RefSeq" id="XP_035692079.1"/>
    </source>
</evidence>
<evidence type="ECO:0000256" key="1">
    <source>
        <dbReference type="SAM" id="Coils"/>
    </source>
</evidence>
<evidence type="ECO:0000313" key="4">
    <source>
        <dbReference type="RefSeq" id="XP_035692047.1"/>
    </source>
</evidence>
<evidence type="ECO:0000313" key="3">
    <source>
        <dbReference type="RefSeq" id="XP_035692039.1"/>
    </source>
</evidence>
<evidence type="ECO:0000313" key="5">
    <source>
        <dbReference type="RefSeq" id="XP_035692055.1"/>
    </source>
</evidence>
<organism evidence="2 4">
    <name type="scientific">Branchiostoma floridae</name>
    <name type="common">Florida lancelet</name>
    <name type="synonym">Amphioxus</name>
    <dbReference type="NCBI Taxonomy" id="7739"/>
    <lineage>
        <taxon>Eukaryota</taxon>
        <taxon>Metazoa</taxon>
        <taxon>Chordata</taxon>
        <taxon>Cephalochordata</taxon>
        <taxon>Leptocardii</taxon>
        <taxon>Amphioxiformes</taxon>
        <taxon>Branchiostomatidae</taxon>
        <taxon>Branchiostoma</taxon>
    </lineage>
</organism>
<dbReference type="RefSeq" id="XP_035692047.1">
    <property type="nucleotide sequence ID" value="XM_035836154.1"/>
</dbReference>
<protein>
    <submittedName>
        <fullName evidence="3 4">Uncharacterized protein LOC118426637</fullName>
    </submittedName>
</protein>
<reference evidence="3 4" key="2">
    <citation type="submission" date="2025-04" db="UniProtKB">
        <authorList>
            <consortium name="RefSeq"/>
        </authorList>
    </citation>
    <scope>IDENTIFICATION</scope>
    <source>
        <strain evidence="3 4">S238N-H82</strain>
        <tissue evidence="3 4">Testes</tissue>
    </source>
</reference>
<dbReference type="OrthoDB" id="10026884at2759"/>
<gene>
    <name evidence="3 4 5 6 7 8" type="primary">LOC118426637</name>
</gene>
<evidence type="ECO:0000313" key="2">
    <source>
        <dbReference type="Proteomes" id="UP000001554"/>
    </source>
</evidence>
<dbReference type="GeneID" id="118426637"/>
<evidence type="ECO:0000313" key="7">
    <source>
        <dbReference type="RefSeq" id="XP_035692072.1"/>
    </source>
</evidence>
<name>A0A9J7M030_BRAFL</name>
<dbReference type="KEGG" id="bfo:118426637"/>
<dbReference type="RefSeq" id="XP_035692063.1">
    <property type="nucleotide sequence ID" value="XM_035836170.1"/>
</dbReference>
<feature type="coiled-coil region" evidence="1">
    <location>
        <begin position="2"/>
        <end position="29"/>
    </location>
</feature>
<reference evidence="2" key="1">
    <citation type="journal article" date="2020" name="Nat. Ecol. Evol.">
        <title>Deeply conserved synteny resolves early events in vertebrate evolution.</title>
        <authorList>
            <person name="Simakov O."/>
            <person name="Marletaz F."/>
            <person name="Yue J.X."/>
            <person name="O'Connell B."/>
            <person name="Jenkins J."/>
            <person name="Brandt A."/>
            <person name="Calef R."/>
            <person name="Tung C.H."/>
            <person name="Huang T.K."/>
            <person name="Schmutz J."/>
            <person name="Satoh N."/>
            <person name="Yu J.K."/>
            <person name="Putnam N.H."/>
            <person name="Green R.E."/>
            <person name="Rokhsar D.S."/>
        </authorList>
    </citation>
    <scope>NUCLEOTIDE SEQUENCE [LARGE SCALE GENOMIC DNA]</scope>
    <source>
        <strain evidence="2">S238N-H82</strain>
    </source>
</reference>
<dbReference type="OMA" id="CEMTIRQ"/>
<proteinExistence type="predicted"/>
<evidence type="ECO:0000313" key="6">
    <source>
        <dbReference type="RefSeq" id="XP_035692063.1"/>
    </source>
</evidence>
<dbReference type="RefSeq" id="XP_035692072.1">
    <property type="nucleotide sequence ID" value="XM_035836179.1"/>
</dbReference>
<dbReference type="AlphaFoldDB" id="A0A9J7M030"/>
<keyword evidence="2" id="KW-1185">Reference proteome</keyword>
<sequence length="114" mass="13248">MSKEEREEYEQLMQENAHLEEQVDIKQAVIRQLITDIHTLSQEVEAMYLQQKWNTTDRGQTHPSPGQEAARICQQLQHNPQLFEDVLSRLNQRTAQLTSQAAALKGELQKYSKT</sequence>